<organism evidence="2 3">
    <name type="scientific">Brachybacterium sacelli</name>
    <dbReference type="NCBI Taxonomy" id="173364"/>
    <lineage>
        <taxon>Bacteria</taxon>
        <taxon>Bacillati</taxon>
        <taxon>Actinomycetota</taxon>
        <taxon>Actinomycetes</taxon>
        <taxon>Micrococcales</taxon>
        <taxon>Dermabacteraceae</taxon>
        <taxon>Brachybacterium</taxon>
    </lineage>
</organism>
<proteinExistence type="predicted"/>
<dbReference type="SMART" id="SM00833">
    <property type="entry name" value="CobW_C"/>
    <property type="match status" value="1"/>
</dbReference>
<dbReference type="PANTHER" id="PTHR43603:SF1">
    <property type="entry name" value="ZINC-REGULATED GTPASE METALLOPROTEIN ACTIVATOR 1"/>
    <property type="match status" value="1"/>
</dbReference>
<sequence length="373" mass="39984">MSDAPGSDRFQRHEGGRHSTPVAVVTAVDAVLRDALVASLLLDTAGAVALRYEVEARSSSLRRVIVAADGVVEDELVDLDHPCVSCAMREDAVPVLTRLAHLPAISAIVLAPPLSADPSIVVGTLRPHQDSWHLAAAASAVGLEAVRGDLLGEDTLAERGLQWAAGDSRSVGEALAAQIEYADLLVLDGDPAGPGAELVEHLRAPEQDLVVGPYSLDAGTLLGRRLDHLAGLRRRDARCVEPYGGPTQHGTWTLDLSSARPFHPRRLLENIEDLGAGRLRERGRFWVPDRPDSICQWDGAGGQVSIGAVWRAGRDLPTTRLVVTGIEAADAERVRAAFGRSLLTEREWADGLAPWLGVEDHLSPWLGERDARV</sequence>
<dbReference type="Pfam" id="PF07683">
    <property type="entry name" value="CobW_C"/>
    <property type="match status" value="1"/>
</dbReference>
<dbReference type="Proteomes" id="UP001519290">
    <property type="component" value="Unassembled WGS sequence"/>
</dbReference>
<keyword evidence="3" id="KW-1185">Reference proteome</keyword>
<evidence type="ECO:0000313" key="2">
    <source>
        <dbReference type="EMBL" id="MBP2381254.1"/>
    </source>
</evidence>
<dbReference type="InterPro" id="IPR051927">
    <property type="entry name" value="Zn_Chap_cDPG_Synth"/>
</dbReference>
<dbReference type="EMBL" id="JAGIOD010000001">
    <property type="protein sequence ID" value="MBP2381254.1"/>
    <property type="molecule type" value="Genomic_DNA"/>
</dbReference>
<dbReference type="PANTHER" id="PTHR43603">
    <property type="entry name" value="COBW DOMAIN-CONTAINING PROTEIN DDB_G0274527"/>
    <property type="match status" value="1"/>
</dbReference>
<evidence type="ECO:0000259" key="1">
    <source>
        <dbReference type="SMART" id="SM00833"/>
    </source>
</evidence>
<name>A0ABS4WYH7_9MICO</name>
<reference evidence="2 3" key="1">
    <citation type="submission" date="2021-03" db="EMBL/GenBank/DDBJ databases">
        <title>Sequencing the genomes of 1000 actinobacteria strains.</title>
        <authorList>
            <person name="Klenk H.-P."/>
        </authorList>
    </citation>
    <scope>NUCLEOTIDE SEQUENCE [LARGE SCALE GENOMIC DNA]</scope>
    <source>
        <strain evidence="2 3">DSM 14566</strain>
    </source>
</reference>
<dbReference type="RefSeq" id="WP_209900266.1">
    <property type="nucleotide sequence ID" value="NZ_BAAAJW010000021.1"/>
</dbReference>
<accession>A0ABS4WYH7</accession>
<dbReference type="InterPro" id="IPR011629">
    <property type="entry name" value="CobW-like_C"/>
</dbReference>
<gene>
    <name evidence="2" type="ORF">JOF43_001211</name>
</gene>
<protein>
    <submittedName>
        <fullName evidence="2">G3E family GTPase</fullName>
    </submittedName>
</protein>
<evidence type="ECO:0000313" key="3">
    <source>
        <dbReference type="Proteomes" id="UP001519290"/>
    </source>
</evidence>
<comment type="caution">
    <text evidence="2">The sequence shown here is derived from an EMBL/GenBank/DDBJ whole genome shotgun (WGS) entry which is preliminary data.</text>
</comment>
<feature type="domain" description="CobW C-terminal" evidence="1">
    <location>
        <begin position="251"/>
        <end position="342"/>
    </location>
</feature>